<feature type="chain" id="PRO_5040479385" description="trypsin" evidence="11">
    <location>
        <begin position="18"/>
        <end position="293"/>
    </location>
</feature>
<dbReference type="CDD" id="cd00190">
    <property type="entry name" value="Tryp_SPc"/>
    <property type="match status" value="1"/>
</dbReference>
<accession>A0A9P0J305</accession>
<dbReference type="InterPro" id="IPR018114">
    <property type="entry name" value="TRYPSIN_HIS"/>
</dbReference>
<dbReference type="AlphaFoldDB" id="A0A9P0J305"/>
<name>A0A9P0J305_APHGO</name>
<feature type="domain" description="Peptidase S1" evidence="12">
    <location>
        <begin position="30"/>
        <end position="264"/>
    </location>
</feature>
<feature type="signal peptide" evidence="11">
    <location>
        <begin position="1"/>
        <end position="17"/>
    </location>
</feature>
<dbReference type="InterPro" id="IPR050430">
    <property type="entry name" value="Peptidase_S1"/>
</dbReference>
<dbReference type="InterPro" id="IPR009003">
    <property type="entry name" value="Peptidase_S1_PA"/>
</dbReference>
<proteinExistence type="inferred from homology"/>
<dbReference type="SMART" id="SM00020">
    <property type="entry name" value="Tryp_SPc"/>
    <property type="match status" value="1"/>
</dbReference>
<keyword evidence="14" id="KW-1185">Reference proteome</keyword>
<evidence type="ECO:0000256" key="6">
    <source>
        <dbReference type="ARBA" id="ARBA00023145"/>
    </source>
</evidence>
<evidence type="ECO:0000256" key="4">
    <source>
        <dbReference type="ARBA" id="ARBA00022801"/>
    </source>
</evidence>
<dbReference type="Pfam" id="PF00089">
    <property type="entry name" value="Trypsin"/>
    <property type="match status" value="1"/>
</dbReference>
<evidence type="ECO:0000256" key="10">
    <source>
        <dbReference type="SAM" id="Phobius"/>
    </source>
</evidence>
<keyword evidence="5" id="KW-0720">Serine protease</keyword>
<keyword evidence="10" id="KW-0472">Membrane</keyword>
<dbReference type="GO" id="GO:0004252">
    <property type="term" value="F:serine-type endopeptidase activity"/>
    <property type="evidence" value="ECO:0007669"/>
    <property type="project" value="UniProtKB-EC"/>
</dbReference>
<keyword evidence="10" id="KW-1133">Transmembrane helix</keyword>
<feature type="transmembrane region" description="Helical" evidence="10">
    <location>
        <begin position="270"/>
        <end position="288"/>
    </location>
</feature>
<evidence type="ECO:0000256" key="9">
    <source>
        <dbReference type="ARBA" id="ARBA00038868"/>
    </source>
</evidence>
<evidence type="ECO:0000256" key="2">
    <source>
        <dbReference type="ARBA" id="ARBA00022670"/>
    </source>
</evidence>
<evidence type="ECO:0000256" key="3">
    <source>
        <dbReference type="ARBA" id="ARBA00022757"/>
    </source>
</evidence>
<keyword evidence="2" id="KW-0645">Protease</keyword>
<evidence type="ECO:0000313" key="13">
    <source>
        <dbReference type="EMBL" id="CAH1726467.1"/>
    </source>
</evidence>
<dbReference type="EC" id="3.4.21.4" evidence="9"/>
<gene>
    <name evidence="13" type="ORF">APHIGO_LOCUS7356</name>
</gene>
<reference evidence="13" key="1">
    <citation type="submission" date="2022-02" db="EMBL/GenBank/DDBJ databases">
        <authorList>
            <person name="King R."/>
        </authorList>
    </citation>
    <scope>NUCLEOTIDE SEQUENCE</scope>
</reference>
<dbReference type="GO" id="GO:0006508">
    <property type="term" value="P:proteolysis"/>
    <property type="evidence" value="ECO:0007669"/>
    <property type="project" value="UniProtKB-KW"/>
</dbReference>
<dbReference type="PROSITE" id="PS50240">
    <property type="entry name" value="TRYPSIN_DOM"/>
    <property type="match status" value="1"/>
</dbReference>
<keyword evidence="3" id="KW-0222">Digestion</keyword>
<comment type="similarity">
    <text evidence="1">Belongs to the peptidase S1 family.</text>
</comment>
<evidence type="ECO:0000256" key="7">
    <source>
        <dbReference type="ARBA" id="ARBA00023157"/>
    </source>
</evidence>
<dbReference type="InterPro" id="IPR001254">
    <property type="entry name" value="Trypsin_dom"/>
</dbReference>
<dbReference type="PANTHER" id="PTHR24276:SF97">
    <property type="entry name" value="GH13245P2-RELATED"/>
    <property type="match status" value="1"/>
</dbReference>
<evidence type="ECO:0000256" key="11">
    <source>
        <dbReference type="SAM" id="SignalP"/>
    </source>
</evidence>
<reference evidence="13" key="2">
    <citation type="submission" date="2022-10" db="EMBL/GenBank/DDBJ databases">
        <authorList>
            <consortium name="ENA_rothamsted_submissions"/>
            <consortium name="culmorum"/>
            <person name="King R."/>
        </authorList>
    </citation>
    <scope>NUCLEOTIDE SEQUENCE</scope>
</reference>
<evidence type="ECO:0000259" key="12">
    <source>
        <dbReference type="PROSITE" id="PS50240"/>
    </source>
</evidence>
<keyword evidence="7" id="KW-1015">Disulfide bond</keyword>
<keyword evidence="6" id="KW-0865">Zymogen</keyword>
<dbReference type="PRINTS" id="PR00722">
    <property type="entry name" value="CHYMOTRYPSIN"/>
</dbReference>
<dbReference type="SUPFAM" id="SSF50494">
    <property type="entry name" value="Trypsin-like serine proteases"/>
    <property type="match status" value="1"/>
</dbReference>
<organism evidence="13 14">
    <name type="scientific">Aphis gossypii</name>
    <name type="common">Cotton aphid</name>
    <dbReference type="NCBI Taxonomy" id="80765"/>
    <lineage>
        <taxon>Eukaryota</taxon>
        <taxon>Metazoa</taxon>
        <taxon>Ecdysozoa</taxon>
        <taxon>Arthropoda</taxon>
        <taxon>Hexapoda</taxon>
        <taxon>Insecta</taxon>
        <taxon>Pterygota</taxon>
        <taxon>Neoptera</taxon>
        <taxon>Paraneoptera</taxon>
        <taxon>Hemiptera</taxon>
        <taxon>Sternorrhyncha</taxon>
        <taxon>Aphidomorpha</taxon>
        <taxon>Aphidoidea</taxon>
        <taxon>Aphididae</taxon>
        <taxon>Aphidini</taxon>
        <taxon>Aphis</taxon>
        <taxon>Aphis</taxon>
    </lineage>
</organism>
<sequence length="293" mass="33564">MIQIIFVLFLLFNVVILERNVSNYENKGLIANGQEYDIDKYPFVVGIIMKIVLKSTTKHSICTGSLISQWFVLTAAHCTELMTISDINVFHGDSYRHIERIYQHDMYNPITFLADICLLKLQRPFKNVNRYISVSGHPDDFAHGKSLNCVVIGFGRTADTPYPNFIGYMTNSNVTYGPTACQLSNRSSIKETWKEYLCSKPDIHMVCPGDSGGPMICNGFLYGIASHGYNFKDLNTDFECGSPDIQTRHLFVYSYRKWITDITNTGNPLIPYYSLYFTSIMLVLYLHCEYFMK</sequence>
<evidence type="ECO:0000313" key="14">
    <source>
        <dbReference type="Proteomes" id="UP001154329"/>
    </source>
</evidence>
<dbReference type="Proteomes" id="UP001154329">
    <property type="component" value="Chromosome 2"/>
</dbReference>
<dbReference type="GO" id="GO:0007586">
    <property type="term" value="P:digestion"/>
    <property type="evidence" value="ECO:0007669"/>
    <property type="project" value="UniProtKB-KW"/>
</dbReference>
<dbReference type="PROSITE" id="PS00134">
    <property type="entry name" value="TRYPSIN_HIS"/>
    <property type="match status" value="1"/>
</dbReference>
<protein>
    <recommendedName>
        <fullName evidence="9">trypsin</fullName>
        <ecNumber evidence="9">3.4.21.4</ecNumber>
    </recommendedName>
</protein>
<evidence type="ECO:0000256" key="1">
    <source>
        <dbReference type="ARBA" id="ARBA00007664"/>
    </source>
</evidence>
<keyword evidence="4" id="KW-0378">Hydrolase</keyword>
<evidence type="ECO:0000256" key="5">
    <source>
        <dbReference type="ARBA" id="ARBA00022825"/>
    </source>
</evidence>
<evidence type="ECO:0000256" key="8">
    <source>
        <dbReference type="ARBA" id="ARBA00036320"/>
    </source>
</evidence>
<dbReference type="InterPro" id="IPR043504">
    <property type="entry name" value="Peptidase_S1_PA_chymotrypsin"/>
</dbReference>
<keyword evidence="11" id="KW-0732">Signal</keyword>
<comment type="catalytic activity">
    <reaction evidence="8">
        <text>Preferential cleavage: Arg-|-Xaa, Lys-|-Xaa.</text>
        <dbReference type="EC" id="3.4.21.4"/>
    </reaction>
</comment>
<keyword evidence="10" id="KW-0812">Transmembrane</keyword>
<dbReference type="PANTHER" id="PTHR24276">
    <property type="entry name" value="POLYSERASE-RELATED"/>
    <property type="match status" value="1"/>
</dbReference>
<dbReference type="Gene3D" id="2.40.10.10">
    <property type="entry name" value="Trypsin-like serine proteases"/>
    <property type="match status" value="1"/>
</dbReference>
<dbReference type="InterPro" id="IPR001314">
    <property type="entry name" value="Peptidase_S1A"/>
</dbReference>
<dbReference type="EMBL" id="OU899035">
    <property type="protein sequence ID" value="CAH1726467.1"/>
    <property type="molecule type" value="Genomic_DNA"/>
</dbReference>